<keyword evidence="1" id="KW-0472">Membrane</keyword>
<comment type="caution">
    <text evidence="2">The sequence shown here is derived from an EMBL/GenBank/DDBJ whole genome shotgun (WGS) entry which is preliminary data.</text>
</comment>
<evidence type="ECO:0000256" key="1">
    <source>
        <dbReference type="SAM" id="Phobius"/>
    </source>
</evidence>
<dbReference type="AlphaFoldDB" id="A0A1Y1VRB9"/>
<keyword evidence="3" id="KW-1185">Reference proteome</keyword>
<dbReference type="EMBL" id="MCFD01000181">
    <property type="protein sequence ID" value="ORX63576.1"/>
    <property type="molecule type" value="Genomic_DNA"/>
</dbReference>
<proteinExistence type="predicted"/>
<gene>
    <name evidence="2" type="ORF">DL89DRAFT_273232</name>
</gene>
<dbReference type="RefSeq" id="XP_040738988.1">
    <property type="nucleotide sequence ID" value="XM_040889047.1"/>
</dbReference>
<evidence type="ECO:0000313" key="2">
    <source>
        <dbReference type="EMBL" id="ORX63576.1"/>
    </source>
</evidence>
<feature type="transmembrane region" description="Helical" evidence="1">
    <location>
        <begin position="56"/>
        <end position="78"/>
    </location>
</feature>
<sequence length="79" mass="8572">MHIIGTIGIQRECISAAWAWQSSIHIYKRQDAPANSSSTTINQQLLSTQPTSTMNAYTTILAIAAVAVASANAQVFWIH</sequence>
<dbReference type="GeneID" id="63805695"/>
<evidence type="ECO:0000313" key="3">
    <source>
        <dbReference type="Proteomes" id="UP000193922"/>
    </source>
</evidence>
<protein>
    <submittedName>
        <fullName evidence="2">Uncharacterized protein</fullName>
    </submittedName>
</protein>
<dbReference type="Proteomes" id="UP000193922">
    <property type="component" value="Unassembled WGS sequence"/>
</dbReference>
<name>A0A1Y1VRB9_9FUNG</name>
<reference evidence="2 3" key="1">
    <citation type="submission" date="2016-07" db="EMBL/GenBank/DDBJ databases">
        <title>Pervasive Adenine N6-methylation of Active Genes in Fungi.</title>
        <authorList>
            <consortium name="DOE Joint Genome Institute"/>
            <person name="Mondo S.J."/>
            <person name="Dannebaum R.O."/>
            <person name="Kuo R.C."/>
            <person name="Labutti K."/>
            <person name="Haridas S."/>
            <person name="Kuo A."/>
            <person name="Salamov A."/>
            <person name="Ahrendt S.R."/>
            <person name="Lipzen A."/>
            <person name="Sullivan W."/>
            <person name="Andreopoulos W.B."/>
            <person name="Clum A."/>
            <person name="Lindquist E."/>
            <person name="Daum C."/>
            <person name="Ramamoorthy G.K."/>
            <person name="Gryganskyi A."/>
            <person name="Culley D."/>
            <person name="Magnuson J.K."/>
            <person name="James T.Y."/>
            <person name="O'Malley M.A."/>
            <person name="Stajich J.E."/>
            <person name="Spatafora J.W."/>
            <person name="Visel A."/>
            <person name="Grigoriev I.V."/>
        </authorList>
    </citation>
    <scope>NUCLEOTIDE SEQUENCE [LARGE SCALE GENOMIC DNA]</scope>
    <source>
        <strain evidence="2 3">ATCC 12442</strain>
    </source>
</reference>
<organism evidence="2 3">
    <name type="scientific">Linderina pennispora</name>
    <dbReference type="NCBI Taxonomy" id="61395"/>
    <lineage>
        <taxon>Eukaryota</taxon>
        <taxon>Fungi</taxon>
        <taxon>Fungi incertae sedis</taxon>
        <taxon>Zoopagomycota</taxon>
        <taxon>Kickxellomycotina</taxon>
        <taxon>Kickxellomycetes</taxon>
        <taxon>Kickxellales</taxon>
        <taxon>Kickxellaceae</taxon>
        <taxon>Linderina</taxon>
    </lineage>
</organism>
<accession>A0A1Y1VRB9</accession>
<keyword evidence="1" id="KW-1133">Transmembrane helix</keyword>
<keyword evidence="1" id="KW-0812">Transmembrane</keyword>